<dbReference type="STRING" id="1123269.NX02_08095"/>
<dbReference type="Proteomes" id="UP000018851">
    <property type="component" value="Chromosome"/>
</dbReference>
<gene>
    <name evidence="1" type="ORF">NX02_08095</name>
</gene>
<dbReference type="AlphaFoldDB" id="W0AAJ0"/>
<dbReference type="KEGG" id="ssan:NX02_08095"/>
<keyword evidence="2" id="KW-1185">Reference proteome</keyword>
<dbReference type="EMBL" id="CP006644">
    <property type="protein sequence ID" value="AHE53343.1"/>
    <property type="molecule type" value="Genomic_DNA"/>
</dbReference>
<protein>
    <submittedName>
        <fullName evidence="1">Uncharacterized protein</fullName>
    </submittedName>
</protein>
<proteinExistence type="predicted"/>
<evidence type="ECO:0000313" key="1">
    <source>
        <dbReference type="EMBL" id="AHE53343.1"/>
    </source>
</evidence>
<dbReference type="RefSeq" id="WP_025291605.1">
    <property type="nucleotide sequence ID" value="NZ_CP006644.1"/>
</dbReference>
<name>W0AAJ0_9SPHN</name>
<dbReference type="OrthoDB" id="5738627at2"/>
<reference evidence="1 2" key="1">
    <citation type="submission" date="2013-07" db="EMBL/GenBank/DDBJ databases">
        <title>Completed genome of Sphingomonas sanxanigenens NX02.</title>
        <authorList>
            <person name="Ma T."/>
            <person name="Huang H."/>
            <person name="Wu M."/>
            <person name="Li X."/>
            <person name="Li G."/>
        </authorList>
    </citation>
    <scope>NUCLEOTIDE SEQUENCE [LARGE SCALE GENOMIC DNA]</scope>
    <source>
        <strain evidence="1 2">NX02</strain>
    </source>
</reference>
<organism evidence="1 2">
    <name type="scientific">Sphingomonas sanxanigenens DSM 19645 = NX02</name>
    <dbReference type="NCBI Taxonomy" id="1123269"/>
    <lineage>
        <taxon>Bacteria</taxon>
        <taxon>Pseudomonadati</taxon>
        <taxon>Pseudomonadota</taxon>
        <taxon>Alphaproteobacteria</taxon>
        <taxon>Sphingomonadales</taxon>
        <taxon>Sphingomonadaceae</taxon>
        <taxon>Sphingomonas</taxon>
    </lineage>
</organism>
<dbReference type="PATRIC" id="fig|1123269.5.peg.1583"/>
<accession>W0AAJ0</accession>
<sequence>MSANGAVIDTVRLTPTHDGEAALVIGLRFANGGRSNVQIAADEARAVMANAGVGNAMDLVGRCWTVLDVKTPAFLGAATTDKRESVA</sequence>
<dbReference type="eggNOG" id="ENOG502ZR9Y">
    <property type="taxonomic scope" value="Bacteria"/>
</dbReference>
<dbReference type="HOGENOM" id="CLU_2540873_0_0_5"/>
<evidence type="ECO:0000313" key="2">
    <source>
        <dbReference type="Proteomes" id="UP000018851"/>
    </source>
</evidence>